<evidence type="ECO:0000313" key="2">
    <source>
        <dbReference type="Proteomes" id="UP000095287"/>
    </source>
</evidence>
<reference evidence="3" key="1">
    <citation type="submission" date="2016-11" db="UniProtKB">
        <authorList>
            <consortium name="WormBaseParasite"/>
        </authorList>
    </citation>
    <scope>IDENTIFICATION</scope>
</reference>
<protein>
    <submittedName>
        <fullName evidence="3">DASH complex subunit DAD1</fullName>
    </submittedName>
</protein>
<dbReference type="AlphaFoldDB" id="A0A1I7YAG4"/>
<evidence type="ECO:0000256" key="1">
    <source>
        <dbReference type="SAM" id="Coils"/>
    </source>
</evidence>
<feature type="coiled-coil region" evidence="1">
    <location>
        <begin position="15"/>
        <end position="49"/>
    </location>
</feature>
<name>A0A1I7YAG4_9BILA</name>
<organism evidence="2 3">
    <name type="scientific">Steinernema glaseri</name>
    <dbReference type="NCBI Taxonomy" id="37863"/>
    <lineage>
        <taxon>Eukaryota</taxon>
        <taxon>Metazoa</taxon>
        <taxon>Ecdysozoa</taxon>
        <taxon>Nematoda</taxon>
        <taxon>Chromadorea</taxon>
        <taxon>Rhabditida</taxon>
        <taxon>Tylenchina</taxon>
        <taxon>Panagrolaimomorpha</taxon>
        <taxon>Strongyloidoidea</taxon>
        <taxon>Steinernematidae</taxon>
        <taxon>Steinernema</taxon>
    </lineage>
</organism>
<sequence>MGSSSKDKPSSTGSQDILQRSLEMLERNQANLERSVLNLEASLANLEQSLTIEHTISRLIDSQEELWWMLTTPPPVAIPNPDLPADDP</sequence>
<keyword evidence="2" id="KW-1185">Reference proteome</keyword>
<proteinExistence type="predicted"/>
<dbReference type="WBParaSite" id="L893_g14379.t1">
    <property type="protein sequence ID" value="L893_g14379.t1"/>
    <property type="gene ID" value="L893_g14379"/>
</dbReference>
<keyword evidence="1" id="KW-0175">Coiled coil</keyword>
<evidence type="ECO:0000313" key="3">
    <source>
        <dbReference type="WBParaSite" id="L893_g14379.t1"/>
    </source>
</evidence>
<dbReference type="Proteomes" id="UP000095287">
    <property type="component" value="Unplaced"/>
</dbReference>
<accession>A0A1I7YAG4</accession>